<keyword evidence="8" id="KW-1185">Reference proteome</keyword>
<evidence type="ECO:0000256" key="2">
    <source>
        <dbReference type="ARBA" id="ARBA00022801"/>
    </source>
</evidence>
<dbReference type="SMART" id="SM00490">
    <property type="entry name" value="HELICc"/>
    <property type="match status" value="1"/>
</dbReference>
<evidence type="ECO:0000256" key="1">
    <source>
        <dbReference type="ARBA" id="ARBA00022741"/>
    </source>
</evidence>
<dbReference type="InterPro" id="IPR014001">
    <property type="entry name" value="Helicase_ATP-bd"/>
</dbReference>
<dbReference type="GO" id="GO:0003676">
    <property type="term" value="F:nucleic acid binding"/>
    <property type="evidence" value="ECO:0007669"/>
    <property type="project" value="InterPro"/>
</dbReference>
<sequence length="1104" mass="121213">MYDPTTAALIRSTPELDDLDTEALPDQLARAFAEIVSARVMLRQGDEDLASLSKTTSFARRLAQTNEALVAINPDRENRAAAGFVAASAYQLLYQAQALKEPEPPASFITPDGISPEISAMLLFLVAEASADAAEVAAAMRVPSGNRLQSELILHLIMLAKGQVGRIRNRKRPPQDDLVTGSGGERANAALYYRILRGIRALAFSLQGRRIRGLVDPIEVFTEVKNLAAPGAEEFADEYPDGVVAVFPGPFHLASLLIAAGSALLGGAVVNLPPPEGVDGDRWAKAMKTVSETRPYLWRNHRDAVEQGYLEIGTSSAIGFPTGAGKSTTAQLKIHATLLSGRKAVFLAPTHALVDQTTRDLRDAFPRATVRGERTDEFGFSSQGDELPDVMVMTPEACLLSSHMEPERFDDVGLLIFDECHLMQPSTDGDRRAIDAMLCILGFTRVAPDADIVLLSAMMKNTDELSGWLEELTGRKSLPLDNAWKPTRQLRGCVVYDAKRYANLQNLLKTERRKKPTGGVPVAVKRKLTATPRGFFSVKQTWASRMRSDYTLVPLLDTALEFSTNKFWKLTPNSGVVASSIAVAAARAGLRTLVFSQSIPNAFSISEKARMALDDCDVELTENEQRLYEVSADEMGGADQLYLTLENGKLVSQAATHHGQLLPEERQLAEALYKRDGALSILAATPTLGQGMNLPADLVIIAEDSQYDAASGRKDLLEAEDLLNAAGRAGRAGESATGIVLVVPGQVVPLDDTENKIGGRWTRLRAIFGQSDQCLILDDPFTALMDRIHDKASDVGDLERYVVARLAETEQSEDGVLDVRLGLSRSFAAYRKRQDVEENWVESRTAAALSLLNDGDEDLPVESLSLRNTASMLGLPEDVLKDLSNALVEEGFHSFHSVEALCYWMFEWLSAKPEYLDRVIKPDSLEYLFGTDFKKLKGDAARASHALPKLRAALNLWMNGEPLTAIQKTLSDKTRDRKRSTSARKFVIRLVPDLAHLMGAPLHILQGHLNLHADEQINPTTALGLANRCVRRGFSSAEMAAFGTLMSSVRWSRREVHRNFAHITPYLQLAREHETLEGLELRVELASDEELNNRSYPDPFQDDL</sequence>
<dbReference type="RefSeq" id="WP_327795633.1">
    <property type="nucleotide sequence ID" value="NZ_JADQAZ010000004.1"/>
</dbReference>
<reference evidence="7 8" key="1">
    <citation type="journal article" date="2021" name="Arch. Microbiol.">
        <title>Harenicola maris gen. nov., sp. nov. isolated from the Sea of Japan shallow sediments.</title>
        <authorList>
            <person name="Romanenko L.A."/>
            <person name="Kurilenko V.V."/>
            <person name="Chernysheva N.Y."/>
            <person name="Tekutyeva L.A."/>
            <person name="Velansky P.V."/>
            <person name="Svetashev V.I."/>
            <person name="Isaeva M.P."/>
        </authorList>
    </citation>
    <scope>NUCLEOTIDE SEQUENCE [LARGE SCALE GENOMIC DNA]</scope>
    <source>
        <strain evidence="7 8">KMM 3653</strain>
    </source>
</reference>
<feature type="domain" description="Helicase C-terminal" evidence="6">
    <location>
        <begin position="612"/>
        <end position="788"/>
    </location>
</feature>
<name>A0AAP2CSW2_9RHOB</name>
<organism evidence="7 8">
    <name type="scientific">Harenicola maris</name>
    <dbReference type="NCBI Taxonomy" id="2841044"/>
    <lineage>
        <taxon>Bacteria</taxon>
        <taxon>Pseudomonadati</taxon>
        <taxon>Pseudomonadota</taxon>
        <taxon>Alphaproteobacteria</taxon>
        <taxon>Rhodobacterales</taxon>
        <taxon>Paracoccaceae</taxon>
        <taxon>Harenicola</taxon>
    </lineage>
</organism>
<dbReference type="Gene3D" id="3.40.50.300">
    <property type="entry name" value="P-loop containing nucleotide triphosphate hydrolases"/>
    <property type="match status" value="2"/>
</dbReference>
<keyword evidence="1" id="KW-0547">Nucleotide-binding</keyword>
<dbReference type="AlphaFoldDB" id="A0AAP2CSW2"/>
<dbReference type="InterPro" id="IPR027417">
    <property type="entry name" value="P-loop_NTPase"/>
</dbReference>
<dbReference type="Pfam" id="PF00271">
    <property type="entry name" value="Helicase_C"/>
    <property type="match status" value="1"/>
</dbReference>
<feature type="domain" description="Helicase ATP-binding" evidence="5">
    <location>
        <begin position="307"/>
        <end position="477"/>
    </location>
</feature>
<dbReference type="InterPro" id="IPR001650">
    <property type="entry name" value="Helicase_C-like"/>
</dbReference>
<keyword evidence="3 7" id="KW-0347">Helicase</keyword>
<evidence type="ECO:0000259" key="5">
    <source>
        <dbReference type="PROSITE" id="PS51192"/>
    </source>
</evidence>
<dbReference type="GO" id="GO:0004386">
    <property type="term" value="F:helicase activity"/>
    <property type="evidence" value="ECO:0007669"/>
    <property type="project" value="UniProtKB-KW"/>
</dbReference>
<keyword evidence="2" id="KW-0378">Hydrolase</keyword>
<dbReference type="PANTHER" id="PTHR47961">
    <property type="entry name" value="DNA POLYMERASE THETA, PUTATIVE (AFU_ORTHOLOGUE AFUA_1G05260)-RELATED"/>
    <property type="match status" value="1"/>
</dbReference>
<evidence type="ECO:0000313" key="7">
    <source>
        <dbReference type="EMBL" id="MBT0959400.1"/>
    </source>
</evidence>
<dbReference type="Proteomes" id="UP001315686">
    <property type="component" value="Unassembled WGS sequence"/>
</dbReference>
<dbReference type="GO" id="GO:0016787">
    <property type="term" value="F:hydrolase activity"/>
    <property type="evidence" value="ECO:0007669"/>
    <property type="project" value="UniProtKB-KW"/>
</dbReference>
<dbReference type="GO" id="GO:0005524">
    <property type="term" value="F:ATP binding"/>
    <property type="evidence" value="ECO:0007669"/>
    <property type="project" value="UniProtKB-KW"/>
</dbReference>
<dbReference type="InterPro" id="IPR050474">
    <property type="entry name" value="Hel308_SKI2-like"/>
</dbReference>
<dbReference type="PROSITE" id="PS51192">
    <property type="entry name" value="HELICASE_ATP_BIND_1"/>
    <property type="match status" value="1"/>
</dbReference>
<dbReference type="SMART" id="SM00487">
    <property type="entry name" value="DEXDc"/>
    <property type="match status" value="1"/>
</dbReference>
<dbReference type="SUPFAM" id="SSF52540">
    <property type="entry name" value="P-loop containing nucleoside triphosphate hydrolases"/>
    <property type="match status" value="1"/>
</dbReference>
<proteinExistence type="predicted"/>
<accession>A0AAP2CSW2</accession>
<evidence type="ECO:0000313" key="8">
    <source>
        <dbReference type="Proteomes" id="UP001315686"/>
    </source>
</evidence>
<gene>
    <name evidence="7" type="ORF">IV417_18570</name>
</gene>
<comment type="caution">
    <text evidence="7">The sequence shown here is derived from an EMBL/GenBank/DDBJ whole genome shotgun (WGS) entry which is preliminary data.</text>
</comment>
<dbReference type="PANTHER" id="PTHR47961:SF6">
    <property type="entry name" value="DNA-DIRECTED DNA POLYMERASE"/>
    <property type="match status" value="1"/>
</dbReference>
<dbReference type="PROSITE" id="PS51194">
    <property type="entry name" value="HELICASE_CTER"/>
    <property type="match status" value="1"/>
</dbReference>
<evidence type="ECO:0000256" key="3">
    <source>
        <dbReference type="ARBA" id="ARBA00022806"/>
    </source>
</evidence>
<evidence type="ECO:0000256" key="4">
    <source>
        <dbReference type="ARBA" id="ARBA00022840"/>
    </source>
</evidence>
<keyword evidence="4" id="KW-0067">ATP-binding</keyword>
<dbReference type="Pfam" id="PF00270">
    <property type="entry name" value="DEAD"/>
    <property type="match status" value="1"/>
</dbReference>
<protein>
    <submittedName>
        <fullName evidence="7">DEAD/DEAH box helicase</fullName>
    </submittedName>
</protein>
<dbReference type="InterPro" id="IPR011545">
    <property type="entry name" value="DEAD/DEAH_box_helicase_dom"/>
</dbReference>
<dbReference type="EMBL" id="JADQAZ010000004">
    <property type="protein sequence ID" value="MBT0959400.1"/>
    <property type="molecule type" value="Genomic_DNA"/>
</dbReference>
<evidence type="ECO:0000259" key="6">
    <source>
        <dbReference type="PROSITE" id="PS51194"/>
    </source>
</evidence>